<comment type="subcellular location">
    <subcellularLocation>
        <location evidence="9">Cytoplasm</location>
    </subcellularLocation>
</comment>
<dbReference type="EMBL" id="WFLM01000004">
    <property type="protein sequence ID" value="KAB8037836.1"/>
    <property type="molecule type" value="Genomic_DNA"/>
</dbReference>
<evidence type="ECO:0000256" key="3">
    <source>
        <dbReference type="ARBA" id="ARBA00022500"/>
    </source>
</evidence>
<evidence type="ECO:0000313" key="16">
    <source>
        <dbReference type="Proteomes" id="UP000437748"/>
    </source>
</evidence>
<comment type="catalytic activity">
    <reaction evidence="9">
        <text>L-glutaminyl-[protein] + H2O = L-glutamyl-[protein] + NH4(+)</text>
        <dbReference type="Rhea" id="RHEA:16441"/>
        <dbReference type="Rhea" id="RHEA-COMP:10207"/>
        <dbReference type="Rhea" id="RHEA-COMP:10208"/>
        <dbReference type="ChEBI" id="CHEBI:15377"/>
        <dbReference type="ChEBI" id="CHEBI:28938"/>
        <dbReference type="ChEBI" id="CHEBI:29973"/>
        <dbReference type="ChEBI" id="CHEBI:30011"/>
        <dbReference type="EC" id="3.5.1.44"/>
    </reaction>
</comment>
<dbReference type="Pfam" id="PF01739">
    <property type="entry name" value="CheR"/>
    <property type="match status" value="1"/>
</dbReference>
<dbReference type="EC" id="3.5.1.44" evidence="9"/>
<evidence type="ECO:0000256" key="7">
    <source>
        <dbReference type="ARBA" id="ARBA00022801"/>
    </source>
</evidence>
<dbReference type="PROSITE" id="PS50110">
    <property type="entry name" value="RESPONSE_REGULATORY"/>
    <property type="match status" value="2"/>
</dbReference>
<dbReference type="InterPro" id="IPR000780">
    <property type="entry name" value="CheR_MeTrfase"/>
</dbReference>
<dbReference type="InterPro" id="IPR022641">
    <property type="entry name" value="CheR_N"/>
</dbReference>
<dbReference type="PRINTS" id="PR00996">
    <property type="entry name" value="CHERMTFRASE"/>
</dbReference>
<dbReference type="GO" id="GO:0005737">
    <property type="term" value="C:cytoplasm"/>
    <property type="evidence" value="ECO:0007669"/>
    <property type="project" value="UniProtKB-SubCell"/>
</dbReference>
<proteinExistence type="inferred from homology"/>
<evidence type="ECO:0000256" key="4">
    <source>
        <dbReference type="ARBA" id="ARBA00022603"/>
    </source>
</evidence>
<dbReference type="HAMAP" id="MF_00099">
    <property type="entry name" value="CheB_chemtxs"/>
    <property type="match status" value="1"/>
</dbReference>
<dbReference type="SUPFAM" id="SSF52172">
    <property type="entry name" value="CheY-like"/>
    <property type="match status" value="2"/>
</dbReference>
<feature type="modified residue" description="4-aspartylphosphate" evidence="9 11">
    <location>
        <position position="500"/>
    </location>
</feature>
<dbReference type="SMART" id="SM00448">
    <property type="entry name" value="REC"/>
    <property type="match status" value="2"/>
</dbReference>
<dbReference type="GO" id="GO:0050568">
    <property type="term" value="F:protein-glutamine glutaminase activity"/>
    <property type="evidence" value="ECO:0007669"/>
    <property type="project" value="UniProtKB-UniRule"/>
</dbReference>
<feature type="active site" evidence="9 10">
    <location>
        <position position="604"/>
    </location>
</feature>
<dbReference type="GO" id="GO:0008984">
    <property type="term" value="F:protein-glutamate methylesterase activity"/>
    <property type="evidence" value="ECO:0007669"/>
    <property type="project" value="UniProtKB-UniRule"/>
</dbReference>
<dbReference type="AlphaFoldDB" id="A0A6N6VT08"/>
<dbReference type="SMART" id="SM00138">
    <property type="entry name" value="MeTrc"/>
    <property type="match status" value="1"/>
</dbReference>
<dbReference type="Pfam" id="PF03705">
    <property type="entry name" value="CheR_N"/>
    <property type="match status" value="1"/>
</dbReference>
<evidence type="ECO:0000256" key="6">
    <source>
        <dbReference type="ARBA" id="ARBA00022691"/>
    </source>
</evidence>
<feature type="modified residue" description="4-aspartylphosphate" evidence="11">
    <location>
        <position position="348"/>
    </location>
</feature>
<dbReference type="SUPFAM" id="SSF47757">
    <property type="entry name" value="Chemotaxis receptor methyltransferase CheR, N-terminal domain"/>
    <property type="match status" value="1"/>
</dbReference>
<keyword evidence="6" id="KW-0949">S-adenosyl-L-methionine</keyword>
<dbReference type="Gene3D" id="1.10.155.10">
    <property type="entry name" value="Chemotaxis receptor methyltransferase CheR, N-terminal domain"/>
    <property type="match status" value="1"/>
</dbReference>
<evidence type="ECO:0000313" key="15">
    <source>
        <dbReference type="EMBL" id="KAB8037836.1"/>
    </source>
</evidence>
<comment type="catalytic activity">
    <reaction evidence="1">
        <text>L-glutamyl-[protein] + S-adenosyl-L-methionine = [protein]-L-glutamate 5-O-methyl ester + S-adenosyl-L-homocysteine</text>
        <dbReference type="Rhea" id="RHEA:24452"/>
        <dbReference type="Rhea" id="RHEA-COMP:10208"/>
        <dbReference type="Rhea" id="RHEA-COMP:10311"/>
        <dbReference type="ChEBI" id="CHEBI:29973"/>
        <dbReference type="ChEBI" id="CHEBI:57856"/>
        <dbReference type="ChEBI" id="CHEBI:59789"/>
        <dbReference type="ChEBI" id="CHEBI:82795"/>
        <dbReference type="EC" id="2.1.1.80"/>
    </reaction>
</comment>
<keyword evidence="3 9" id="KW-0145">Chemotaxis</keyword>
<protein>
    <recommendedName>
        <fullName evidence="9">Protein-glutamate methylesterase/protein-glutamine glutaminase</fullName>
        <ecNumber evidence="9">3.1.1.61</ecNumber>
        <ecNumber evidence="9">3.5.1.44</ecNumber>
    </recommendedName>
</protein>
<dbReference type="InterPro" id="IPR008248">
    <property type="entry name" value="CheB-like"/>
</dbReference>
<comment type="catalytic activity">
    <reaction evidence="8 9">
        <text>[protein]-L-glutamate 5-O-methyl ester + H2O = L-glutamyl-[protein] + methanol + H(+)</text>
        <dbReference type="Rhea" id="RHEA:23236"/>
        <dbReference type="Rhea" id="RHEA-COMP:10208"/>
        <dbReference type="Rhea" id="RHEA-COMP:10311"/>
        <dbReference type="ChEBI" id="CHEBI:15377"/>
        <dbReference type="ChEBI" id="CHEBI:15378"/>
        <dbReference type="ChEBI" id="CHEBI:17790"/>
        <dbReference type="ChEBI" id="CHEBI:29973"/>
        <dbReference type="ChEBI" id="CHEBI:82795"/>
        <dbReference type="EC" id="3.1.1.61"/>
    </reaction>
</comment>
<dbReference type="Pfam" id="PF01339">
    <property type="entry name" value="CheB_methylest"/>
    <property type="match status" value="1"/>
</dbReference>
<comment type="similarity">
    <text evidence="9">Belongs to the CheB family.</text>
</comment>
<dbReference type="GO" id="GO:0000156">
    <property type="term" value="F:phosphorelay response regulator activity"/>
    <property type="evidence" value="ECO:0007669"/>
    <property type="project" value="InterPro"/>
</dbReference>
<dbReference type="SUPFAM" id="SSF52738">
    <property type="entry name" value="Methylesterase CheB, C-terminal domain"/>
    <property type="match status" value="1"/>
</dbReference>
<dbReference type="GO" id="GO:0006935">
    <property type="term" value="P:chemotaxis"/>
    <property type="evidence" value="ECO:0007669"/>
    <property type="project" value="UniProtKB-UniRule"/>
</dbReference>
<dbReference type="PANTHER" id="PTHR42872:SF6">
    <property type="entry name" value="PROTEIN-GLUTAMATE METHYLESTERASE_PROTEIN-GLUTAMINE GLUTAMINASE"/>
    <property type="match status" value="1"/>
</dbReference>
<dbReference type="InterPro" id="IPR036804">
    <property type="entry name" value="CheR_N_sf"/>
</dbReference>
<evidence type="ECO:0000256" key="2">
    <source>
        <dbReference type="ARBA" id="ARBA00022490"/>
    </source>
</evidence>
<dbReference type="Gene3D" id="3.40.50.2300">
    <property type="match status" value="2"/>
</dbReference>
<feature type="domain" description="Response regulatory" evidence="12">
    <location>
        <begin position="297"/>
        <end position="415"/>
    </location>
</feature>
<evidence type="ECO:0000256" key="9">
    <source>
        <dbReference type="HAMAP-Rule" id="MF_00099"/>
    </source>
</evidence>
<keyword evidence="16" id="KW-1185">Reference proteome</keyword>
<keyword evidence="5 15" id="KW-0808">Transferase</keyword>
<dbReference type="SUPFAM" id="SSF53335">
    <property type="entry name" value="S-adenosyl-L-methionine-dependent methyltransferases"/>
    <property type="match status" value="1"/>
</dbReference>
<feature type="active site" evidence="9 10">
    <location>
        <position position="726"/>
    </location>
</feature>
<dbReference type="InterPro" id="IPR001789">
    <property type="entry name" value="Sig_transdc_resp-reg_receiver"/>
</dbReference>
<comment type="domain">
    <text evidence="9">Contains a C-terminal catalytic domain, and an N-terminal region which modulates catalytic activity.</text>
</comment>
<evidence type="ECO:0000259" key="14">
    <source>
        <dbReference type="PROSITE" id="PS50123"/>
    </source>
</evidence>
<feature type="domain" description="CheB-type methylesterase" evidence="13">
    <location>
        <begin position="592"/>
        <end position="783"/>
    </location>
</feature>
<dbReference type="Gene3D" id="3.40.50.180">
    <property type="entry name" value="Methylesterase CheB, C-terminal domain"/>
    <property type="match status" value="1"/>
</dbReference>
<feature type="active site" evidence="9 10">
    <location>
        <position position="630"/>
    </location>
</feature>
<sequence>MNSEWYSLIQKICHIANEETGNQLSEKNFSMVESRLNKRFTTLGISSPSEYLKHLNANFESEKKAIISLLTTHHSYFFREYFHFEDIEKKYLNQIINEKRNKTIRIWSSASSQGQEAYSLSMFFNKLKKENKIKDFDYKIIGTDVDHESVRYAQNGVYFYRDISQVPMSYVHGNWVRGLASIRDFVKPKKHIKDPVSFEEANLLKLSNKFINDKFDIIFCRNVLIYFNQQQVSEIINSLLSRLEPNGLLVLGISESILGLNLPVKLLSNSIYCHKNYSPKEKVTFEEVKPIEKSLINVLCVDDSPTILVLLKKVLTKEKGFQVIATASNTREAREKLKTNKVDIITLDIHMPEETGIEYLKADFRKDRHPPVLIVSSIERDGTTIAKEALSLGASDYVEKPDLKNIDESSEEICFKLETIYNDFKKTKSVSKNETTINYSHSINNEIIKVLIVDDSKTIRMQLKNILSKNKQIQVVGEVEDPRTLEDQIKILNPDVITLDINMPFLSGIDILKLILPKYKIPTIVVSALNMEEGSLVMEALELGAFDFFQKPDFRQLEDESKVLIDKIIHSKNAKIPSFKAPVIKSRIEQNTMDGDYLIAIGSSTGGTEALKHILEELPSQIPPILIVQHIPEVFSKALADRLNKLCPFEVREAKNGDIIEKNNVYIAPGNKHMIVKKNNQNLQIEITETNTINGHRPSVDVLFNSVAQLKLKKTIGVILTGMGSDGAIGLKQLKDSGSKTIAQNEATCVVFGMPKEAIKLNAADFIEPIDNISNKLIHITRS</sequence>
<comment type="function">
    <text evidence="9">Involved in chemotaxis. Part of a chemotaxis signal transduction system that modulates chemotaxis in response to various stimuli. Catalyzes the demethylation of specific methylglutamate residues introduced into the chemoreceptors (methyl-accepting chemotaxis proteins or MCP) by CheR. Also mediates the irreversible deamidation of specific glutamine residues to glutamic acid.</text>
</comment>
<dbReference type="Proteomes" id="UP000437748">
    <property type="component" value="Unassembled WGS sequence"/>
</dbReference>
<comment type="caution">
    <text evidence="15">The sequence shown here is derived from an EMBL/GenBank/DDBJ whole genome shotgun (WGS) entry which is preliminary data.</text>
</comment>
<evidence type="ECO:0000256" key="5">
    <source>
        <dbReference type="ARBA" id="ARBA00022679"/>
    </source>
</evidence>
<dbReference type="Gene3D" id="3.40.50.150">
    <property type="entry name" value="Vaccinia Virus protein VP39"/>
    <property type="match status" value="1"/>
</dbReference>
<keyword evidence="2 9" id="KW-0963">Cytoplasm</keyword>
<dbReference type="InterPro" id="IPR035909">
    <property type="entry name" value="CheB_C"/>
</dbReference>
<dbReference type="GO" id="GO:0032259">
    <property type="term" value="P:methylation"/>
    <property type="evidence" value="ECO:0007669"/>
    <property type="project" value="UniProtKB-KW"/>
</dbReference>
<evidence type="ECO:0000259" key="12">
    <source>
        <dbReference type="PROSITE" id="PS50110"/>
    </source>
</evidence>
<organism evidence="15 16">
    <name type="scientific">Silvanigrella paludirubra</name>
    <dbReference type="NCBI Taxonomy" id="2499159"/>
    <lineage>
        <taxon>Bacteria</taxon>
        <taxon>Pseudomonadati</taxon>
        <taxon>Bdellovibrionota</taxon>
        <taxon>Oligoflexia</taxon>
        <taxon>Silvanigrellales</taxon>
        <taxon>Silvanigrellaceae</taxon>
        <taxon>Silvanigrella</taxon>
    </lineage>
</organism>
<evidence type="ECO:0000256" key="10">
    <source>
        <dbReference type="PROSITE-ProRule" id="PRU00050"/>
    </source>
</evidence>
<dbReference type="InterPro" id="IPR000673">
    <property type="entry name" value="Sig_transdc_resp-reg_Me-estase"/>
</dbReference>
<dbReference type="PROSITE" id="PS50122">
    <property type="entry name" value="CHEB"/>
    <property type="match status" value="1"/>
</dbReference>
<dbReference type="PANTHER" id="PTHR42872">
    <property type="entry name" value="PROTEIN-GLUTAMATE METHYLESTERASE/PROTEIN-GLUTAMINE GLUTAMINASE"/>
    <property type="match status" value="1"/>
</dbReference>
<dbReference type="CDD" id="cd16432">
    <property type="entry name" value="CheB_Rec"/>
    <property type="match status" value="1"/>
</dbReference>
<accession>A0A6N6VT08</accession>
<feature type="domain" description="Response regulatory" evidence="12">
    <location>
        <begin position="449"/>
        <end position="566"/>
    </location>
</feature>
<dbReference type="OrthoDB" id="5291131at2"/>
<evidence type="ECO:0000256" key="8">
    <source>
        <dbReference type="ARBA" id="ARBA00048267"/>
    </source>
</evidence>
<dbReference type="GO" id="GO:0008983">
    <property type="term" value="F:protein-glutamate O-methyltransferase activity"/>
    <property type="evidence" value="ECO:0007669"/>
    <property type="project" value="UniProtKB-EC"/>
</dbReference>
<dbReference type="InterPro" id="IPR011006">
    <property type="entry name" value="CheY-like_superfamily"/>
</dbReference>
<comment type="PTM">
    <text evidence="9">Phosphorylated by CheA. Phosphorylation of the N-terminal regulatory domain activates the methylesterase activity.</text>
</comment>
<evidence type="ECO:0000256" key="11">
    <source>
        <dbReference type="PROSITE-ProRule" id="PRU00169"/>
    </source>
</evidence>
<dbReference type="PROSITE" id="PS50123">
    <property type="entry name" value="CHER"/>
    <property type="match status" value="1"/>
</dbReference>
<dbReference type="InterPro" id="IPR022642">
    <property type="entry name" value="CheR_C"/>
</dbReference>
<dbReference type="Pfam" id="PF00072">
    <property type="entry name" value="Response_reg"/>
    <property type="match status" value="2"/>
</dbReference>
<dbReference type="EC" id="3.1.1.61" evidence="9"/>
<evidence type="ECO:0000259" key="13">
    <source>
        <dbReference type="PROSITE" id="PS50122"/>
    </source>
</evidence>
<feature type="domain" description="CheR-type methyltransferase" evidence="14">
    <location>
        <begin position="9"/>
        <end position="290"/>
    </location>
</feature>
<dbReference type="RefSeq" id="WP_153420913.1">
    <property type="nucleotide sequence ID" value="NZ_WFLM01000004.1"/>
</dbReference>
<gene>
    <name evidence="9 15" type="primary">cheB</name>
    <name evidence="15" type="ORF">GCL60_11720</name>
</gene>
<evidence type="ECO:0000256" key="1">
    <source>
        <dbReference type="ARBA" id="ARBA00001541"/>
    </source>
</evidence>
<name>A0A6N6VT08_9BACT</name>
<reference evidence="15 16" key="1">
    <citation type="submission" date="2019-10" db="EMBL/GenBank/DDBJ databases">
        <title>New species of Slilvanegrellaceae.</title>
        <authorList>
            <person name="Pitt A."/>
            <person name="Hahn M.W."/>
        </authorList>
    </citation>
    <scope>NUCLEOTIDE SEQUENCE [LARGE SCALE GENOMIC DNA]</scope>
    <source>
        <strain evidence="15 16">SP-Ram-0.45-NSY-1</strain>
    </source>
</reference>
<dbReference type="NCBIfam" id="NF001965">
    <property type="entry name" value="PRK00742.1"/>
    <property type="match status" value="1"/>
</dbReference>
<keyword evidence="9 11" id="KW-0597">Phosphoprotein</keyword>
<keyword evidence="7 9" id="KW-0378">Hydrolase</keyword>
<dbReference type="CDD" id="cd17541">
    <property type="entry name" value="REC_CheB-like"/>
    <property type="match status" value="2"/>
</dbReference>
<dbReference type="InterPro" id="IPR029063">
    <property type="entry name" value="SAM-dependent_MTases_sf"/>
</dbReference>
<keyword evidence="4 15" id="KW-0489">Methyltransferase</keyword>